<dbReference type="EMBL" id="JBHSFV010000002">
    <property type="protein sequence ID" value="MFC4633088.1"/>
    <property type="molecule type" value="Genomic_DNA"/>
</dbReference>
<protein>
    <submittedName>
        <fullName evidence="5">TauD/TfdA family dioxygenase</fullName>
    </submittedName>
</protein>
<evidence type="ECO:0000313" key="5">
    <source>
        <dbReference type="EMBL" id="MFC4633088.1"/>
    </source>
</evidence>
<keyword evidence="5" id="KW-0223">Dioxygenase</keyword>
<accession>A0ABV9HTB2</accession>
<dbReference type="RefSeq" id="WP_379977275.1">
    <property type="nucleotide sequence ID" value="NZ_JBHSFV010000002.1"/>
</dbReference>
<organism evidence="5 6">
    <name type="scientific">Dokdonia ponticola</name>
    <dbReference type="NCBI Taxonomy" id="2041041"/>
    <lineage>
        <taxon>Bacteria</taxon>
        <taxon>Pseudomonadati</taxon>
        <taxon>Bacteroidota</taxon>
        <taxon>Flavobacteriia</taxon>
        <taxon>Flavobacteriales</taxon>
        <taxon>Flavobacteriaceae</taxon>
        <taxon>Dokdonia</taxon>
    </lineage>
</organism>
<evidence type="ECO:0000256" key="3">
    <source>
        <dbReference type="ARBA" id="ARBA00023194"/>
    </source>
</evidence>
<keyword evidence="3" id="KW-0045">Antibiotic biosynthesis</keyword>
<dbReference type="GO" id="GO:0051213">
    <property type="term" value="F:dioxygenase activity"/>
    <property type="evidence" value="ECO:0007669"/>
    <property type="project" value="UniProtKB-KW"/>
</dbReference>
<dbReference type="InterPro" id="IPR042098">
    <property type="entry name" value="TauD-like_sf"/>
</dbReference>
<dbReference type="InterPro" id="IPR050411">
    <property type="entry name" value="AlphaKG_dependent_hydroxylases"/>
</dbReference>
<dbReference type="PANTHER" id="PTHR10696:SF56">
    <property type="entry name" value="TAUD_TFDA-LIKE DOMAIN-CONTAINING PROTEIN"/>
    <property type="match status" value="1"/>
</dbReference>
<dbReference type="InterPro" id="IPR003819">
    <property type="entry name" value="TauD/TfdA-like"/>
</dbReference>
<dbReference type="Proteomes" id="UP001596043">
    <property type="component" value="Unassembled WGS sequence"/>
</dbReference>
<name>A0ABV9HTB2_9FLAO</name>
<comment type="caution">
    <text evidence="5">The sequence shown here is derived from an EMBL/GenBank/DDBJ whole genome shotgun (WGS) entry which is preliminary data.</text>
</comment>
<keyword evidence="6" id="KW-1185">Reference proteome</keyword>
<dbReference type="Pfam" id="PF02668">
    <property type="entry name" value="TauD"/>
    <property type="match status" value="1"/>
</dbReference>
<feature type="domain" description="TauD/TfdA-like" evidence="4">
    <location>
        <begin position="24"/>
        <end position="224"/>
    </location>
</feature>
<gene>
    <name evidence="5" type="ORF">ACFO3O_04175</name>
</gene>
<dbReference type="PANTHER" id="PTHR10696">
    <property type="entry name" value="GAMMA-BUTYROBETAINE HYDROXYLASE-RELATED"/>
    <property type="match status" value="1"/>
</dbReference>
<proteinExistence type="predicted"/>
<keyword evidence="2" id="KW-0560">Oxidoreductase</keyword>
<sequence>MIKDDYHTIKDTEFVIQCKATPNQIILIENFPNNDQLLDTFLAPLGTPIQESRNQDEGSIFQVTVQNIKGCFTSYATSNLFFPVHTDGSDFKIPPAYVAMYCVKPSQEGGESLFISLPDLITHLPEELIDILSTKMWTFNTVKRTILSQTATGFSICYNRLIMESYSELTKQELDLLDQLDRVCEAHTFCVKLKENDLIIFRNDLFLHGRTGFPLNSNRLLKRIRFRENTLLSERNS</sequence>
<evidence type="ECO:0000256" key="1">
    <source>
        <dbReference type="ARBA" id="ARBA00001954"/>
    </source>
</evidence>
<dbReference type="SUPFAM" id="SSF51197">
    <property type="entry name" value="Clavaminate synthase-like"/>
    <property type="match status" value="1"/>
</dbReference>
<evidence type="ECO:0000313" key="6">
    <source>
        <dbReference type="Proteomes" id="UP001596043"/>
    </source>
</evidence>
<comment type="cofactor">
    <cofactor evidence="1">
        <name>Fe(2+)</name>
        <dbReference type="ChEBI" id="CHEBI:29033"/>
    </cofactor>
</comment>
<dbReference type="Gene3D" id="3.60.130.10">
    <property type="entry name" value="Clavaminate synthase-like"/>
    <property type="match status" value="1"/>
</dbReference>
<reference evidence="6" key="1">
    <citation type="journal article" date="2019" name="Int. J. Syst. Evol. Microbiol.">
        <title>The Global Catalogue of Microorganisms (GCM) 10K type strain sequencing project: providing services to taxonomists for standard genome sequencing and annotation.</title>
        <authorList>
            <consortium name="The Broad Institute Genomics Platform"/>
            <consortium name="The Broad Institute Genome Sequencing Center for Infectious Disease"/>
            <person name="Wu L."/>
            <person name="Ma J."/>
        </authorList>
    </citation>
    <scope>NUCLEOTIDE SEQUENCE [LARGE SCALE GENOMIC DNA]</scope>
    <source>
        <strain evidence="6">YJ-61-S</strain>
    </source>
</reference>
<evidence type="ECO:0000256" key="2">
    <source>
        <dbReference type="ARBA" id="ARBA00023002"/>
    </source>
</evidence>
<evidence type="ECO:0000259" key="4">
    <source>
        <dbReference type="Pfam" id="PF02668"/>
    </source>
</evidence>